<feature type="compositionally biased region" description="Basic and acidic residues" evidence="1">
    <location>
        <begin position="24"/>
        <end position="37"/>
    </location>
</feature>
<accession>F8NS85</accession>
<proteinExistence type="predicted"/>
<dbReference type="HOGENOM" id="CLU_2832772_0_0_1"/>
<gene>
    <name evidence="2" type="ORF">SERLADRAFT_463423</name>
</gene>
<organism>
    <name type="scientific">Serpula lacrymans var. lacrymans (strain S7.9)</name>
    <name type="common">Dry rot fungus</name>
    <dbReference type="NCBI Taxonomy" id="578457"/>
    <lineage>
        <taxon>Eukaryota</taxon>
        <taxon>Fungi</taxon>
        <taxon>Dikarya</taxon>
        <taxon>Basidiomycota</taxon>
        <taxon>Agaricomycotina</taxon>
        <taxon>Agaricomycetes</taxon>
        <taxon>Agaricomycetidae</taxon>
        <taxon>Boletales</taxon>
        <taxon>Coniophorineae</taxon>
        <taxon>Serpulaceae</taxon>
        <taxon>Serpula</taxon>
    </lineage>
</organism>
<sequence>MTPSIGEYDMPGGKPTDESSNTNGKRDSVGIRVHEPPRCLQHSQGPSSREEIAELVRVSPTKLSSL</sequence>
<dbReference type="EMBL" id="GL945432">
    <property type="protein sequence ID" value="EGO26394.1"/>
    <property type="molecule type" value="Genomic_DNA"/>
</dbReference>
<reference evidence="2" key="1">
    <citation type="submission" date="2011-04" db="EMBL/GenBank/DDBJ databases">
        <title>Evolution of plant cell wall degrading machinery underlies the functional diversity of forest fungi.</title>
        <authorList>
            <consortium name="US DOE Joint Genome Institute (JGI-PGF)"/>
            <person name="Eastwood D.C."/>
            <person name="Floudas D."/>
            <person name="Binder M."/>
            <person name="Majcherczyk A."/>
            <person name="Schneider P."/>
            <person name="Aerts A."/>
            <person name="Asiegbu F.O."/>
            <person name="Baker S.E."/>
            <person name="Barry K."/>
            <person name="Bendiksby M."/>
            <person name="Blumentritt M."/>
            <person name="Coutinho P.M."/>
            <person name="Cullen D."/>
            <person name="Cullen D."/>
            <person name="Gathman A."/>
            <person name="Goodell B."/>
            <person name="Henrissat B."/>
            <person name="Ihrmark K."/>
            <person name="Kauserud H."/>
            <person name="Kohler A."/>
            <person name="LaButti K."/>
            <person name="Lapidus A."/>
            <person name="Lavin J.L."/>
            <person name="Lee Y.-H."/>
            <person name="Lindquist E."/>
            <person name="Lilly W."/>
            <person name="Lucas S."/>
            <person name="Morin E."/>
            <person name="Murat C."/>
            <person name="Oguiza J.A."/>
            <person name="Park J."/>
            <person name="Pisabarro A.G."/>
            <person name="Riley R."/>
            <person name="Rosling A."/>
            <person name="Salamov A."/>
            <person name="Schmidt O."/>
            <person name="Schmutz J."/>
            <person name="Skrede I."/>
            <person name="Stenlid J."/>
            <person name="Wiebenga A."/>
            <person name="Xie X."/>
            <person name="Kues U."/>
            <person name="Hibbett D.S."/>
            <person name="Hoffmeister D."/>
            <person name="Hogberg N."/>
            <person name="Martin F."/>
            <person name="Grigoriev I.V."/>
            <person name="Watkinson S.C."/>
        </authorList>
    </citation>
    <scope>NUCLEOTIDE SEQUENCE</scope>
    <source>
        <strain evidence="2">S7.9</strain>
    </source>
</reference>
<dbReference type="GeneID" id="18818551"/>
<evidence type="ECO:0000256" key="1">
    <source>
        <dbReference type="SAM" id="MobiDB-lite"/>
    </source>
</evidence>
<dbReference type="KEGG" id="sla:SERLADRAFT_463423"/>
<feature type="region of interest" description="Disordered" evidence="1">
    <location>
        <begin position="1"/>
        <end position="66"/>
    </location>
</feature>
<protein>
    <submittedName>
        <fullName evidence="2">Uncharacterized protein</fullName>
    </submittedName>
</protein>
<dbReference type="RefSeq" id="XP_007316567.1">
    <property type="nucleotide sequence ID" value="XM_007316505.1"/>
</dbReference>
<dbReference type="AlphaFoldDB" id="F8NS85"/>
<evidence type="ECO:0000313" key="2">
    <source>
        <dbReference type="EMBL" id="EGO26394.1"/>
    </source>
</evidence>
<name>F8NS85_SERL9</name>
<dbReference type="Proteomes" id="UP000008064">
    <property type="component" value="Unassembled WGS sequence"/>
</dbReference>